<evidence type="ECO:0000256" key="1">
    <source>
        <dbReference type="SAM" id="Phobius"/>
    </source>
</evidence>
<accession>A0A7R9B645</accession>
<keyword evidence="1" id="KW-0472">Membrane</keyword>
<organism evidence="2">
    <name type="scientific">Timema shepardi</name>
    <name type="common">Walking stick</name>
    <dbReference type="NCBI Taxonomy" id="629360"/>
    <lineage>
        <taxon>Eukaryota</taxon>
        <taxon>Metazoa</taxon>
        <taxon>Ecdysozoa</taxon>
        <taxon>Arthropoda</taxon>
        <taxon>Hexapoda</taxon>
        <taxon>Insecta</taxon>
        <taxon>Pterygota</taxon>
        <taxon>Neoptera</taxon>
        <taxon>Polyneoptera</taxon>
        <taxon>Phasmatodea</taxon>
        <taxon>Timematodea</taxon>
        <taxon>Timematoidea</taxon>
        <taxon>Timematidae</taxon>
        <taxon>Timema</taxon>
    </lineage>
</organism>
<reference evidence="2" key="1">
    <citation type="submission" date="2020-11" db="EMBL/GenBank/DDBJ databases">
        <authorList>
            <person name="Tran Van P."/>
        </authorList>
    </citation>
    <scope>NUCLEOTIDE SEQUENCE</scope>
</reference>
<dbReference type="EMBL" id="OC007429">
    <property type="protein sequence ID" value="CAD7266683.1"/>
    <property type="molecule type" value="Genomic_DNA"/>
</dbReference>
<feature type="transmembrane region" description="Helical" evidence="1">
    <location>
        <begin position="12"/>
        <end position="32"/>
    </location>
</feature>
<proteinExistence type="predicted"/>
<name>A0A7R9B645_TIMSH</name>
<sequence length="69" mass="7889">MSTISGQEMETQLSLSIILSATSVVVFLYWYLTSNFSYREKRSVPFIKPLSVFGNVVDYIFLRNTLAES</sequence>
<evidence type="ECO:0000313" key="2">
    <source>
        <dbReference type="EMBL" id="CAD7266683.1"/>
    </source>
</evidence>
<gene>
    <name evidence="2" type="ORF">TSIB3V08_LOCUS10698</name>
</gene>
<keyword evidence="1" id="KW-0812">Transmembrane</keyword>
<keyword evidence="1" id="KW-1133">Transmembrane helix</keyword>
<protein>
    <submittedName>
        <fullName evidence="2">Uncharacterized protein</fullName>
    </submittedName>
</protein>
<dbReference type="AlphaFoldDB" id="A0A7R9B645"/>